<feature type="compositionally biased region" description="Low complexity" evidence="2">
    <location>
        <begin position="615"/>
        <end position="628"/>
    </location>
</feature>
<dbReference type="AlphaFoldDB" id="A0A1X6MRH9"/>
<name>A0A1X6MRH9_9APHY</name>
<keyword evidence="4" id="KW-1185">Reference proteome</keyword>
<gene>
    <name evidence="3" type="ORF">POSPLADRAFT_1049143</name>
</gene>
<feature type="compositionally biased region" description="Polar residues" evidence="2">
    <location>
        <begin position="336"/>
        <end position="346"/>
    </location>
</feature>
<feature type="region of interest" description="Disordered" evidence="2">
    <location>
        <begin position="207"/>
        <end position="561"/>
    </location>
</feature>
<dbReference type="OrthoDB" id="2450055at2759"/>
<feature type="compositionally biased region" description="Polar residues" evidence="2">
    <location>
        <begin position="249"/>
        <end position="260"/>
    </location>
</feature>
<feature type="compositionally biased region" description="Basic and acidic residues" evidence="2">
    <location>
        <begin position="315"/>
        <end position="335"/>
    </location>
</feature>
<evidence type="ECO:0000256" key="2">
    <source>
        <dbReference type="SAM" id="MobiDB-lite"/>
    </source>
</evidence>
<feature type="compositionally biased region" description="Polar residues" evidence="2">
    <location>
        <begin position="495"/>
        <end position="522"/>
    </location>
</feature>
<proteinExistence type="predicted"/>
<accession>A0A1X6MRH9</accession>
<feature type="compositionally biased region" description="Polar residues" evidence="2">
    <location>
        <begin position="1051"/>
        <end position="1087"/>
    </location>
</feature>
<dbReference type="Proteomes" id="UP000194127">
    <property type="component" value="Unassembled WGS sequence"/>
</dbReference>
<sequence length="1099" mass="120069">MASGSLQSVLSDRNEIHKSCKTLESVVNVLNDYCEAANAILTLEKKLAKALREAAGVKCVAEIPANALNISAVMFETLSDVDSRFIKLADKECDNISSEVKKWFKKLAKEEKAHDERLANANAKIKQAGQLYEKKARKNPQDAAEEHTRYVNVLNGEWVRSCDGVRQFAPTVGQLGQWRAFCEGSWAGPVPKGPHNSDLQEVQIDSAQRAATPSMQDEPRELGLPTSYNTAREDAPSRASEQEVGVSSRAITPSGEQATPQYFPDPREQSLQGRPPEASPRELPDRKSHSTASLASLASFPAPPTHFPLPPVTLRESRHSEKATNEPSEEKRRVSSDVSFPRNTESPAPLVEDSGQREEAVTSRMASLDNAHTIAAPAGSTQTNEEVIDSRTVPMRTDKNDHSGVQSPLPVTVQPTERPSGAITGPPSTVSATSTAGGASDIGESEGHSNSDGAQGHRSDTVKTSTPPTVERSDTGKSNAGPSSPPRKEVPRLPTSVSHLANKYESTVPTQAPTSPRLTPTSPFHDRRRLSVDISRQGSQQPVAEPALPATRQAPAASPNDVMVDNIALRRRRLEELEDLELREQELELRIKEREIARRSKELEFERARLYNAQSPDSGYGSDSSPGSIMNRLAQRPYGDRSPPSPVVPRPRHPSHSYSSGNLQPPAMQPSSSQTSSQPSSPLYQPNDHAPYCGCETCSASKYRMRDSSPSARDGRPLQPPLTLRPEKPKGWIRRLSMPVMGNAFSLDSKKNLSSAGIAGGPGVRSSLALADEDGPQHGYNWQAARHLRDQVVQKDEEALRQRETQTPHVEWKDAQTGWGSLREGSMQTDCTEGVREQDVQFGPVDYQVQTAREDDLHHLEAQIEQADHLCGRDVQAQQEELPNGGDQSENNWYQDGQPSQTECNALDSQDSGSVEQVELVAQPVQYEQAQPDVDSGYGFPVQYTPVQPLPRDPSAILVPLHEYQQPFQVPQSQPAAQIPAASSSNMPLAGQPSFSCPITAADTVEPCAVEAKEVAKILLDLLLSDPQQVQGEQNVQMVDDDLNNRRSRLGQTNQANMNASSREGTDPISTTHIYQSMPPQSWQGTTGPYGRRLRNGQV</sequence>
<dbReference type="RefSeq" id="XP_024335789.1">
    <property type="nucleotide sequence ID" value="XM_024479675.1"/>
</dbReference>
<feature type="compositionally biased region" description="Basic and acidic residues" evidence="2">
    <location>
        <begin position="445"/>
        <end position="461"/>
    </location>
</feature>
<organism evidence="3 4">
    <name type="scientific">Postia placenta MAD-698-R-SB12</name>
    <dbReference type="NCBI Taxonomy" id="670580"/>
    <lineage>
        <taxon>Eukaryota</taxon>
        <taxon>Fungi</taxon>
        <taxon>Dikarya</taxon>
        <taxon>Basidiomycota</taxon>
        <taxon>Agaricomycotina</taxon>
        <taxon>Agaricomycetes</taxon>
        <taxon>Polyporales</taxon>
        <taxon>Adustoporiaceae</taxon>
        <taxon>Rhodonia</taxon>
    </lineage>
</organism>
<protein>
    <submittedName>
        <fullName evidence="3">Uncharacterized protein</fullName>
    </submittedName>
</protein>
<feature type="compositionally biased region" description="Basic and acidic residues" evidence="2">
    <location>
        <begin position="279"/>
        <end position="288"/>
    </location>
</feature>
<dbReference type="GeneID" id="36324625"/>
<evidence type="ECO:0000313" key="4">
    <source>
        <dbReference type="Proteomes" id="UP000194127"/>
    </source>
</evidence>
<feature type="region of interest" description="Disordered" evidence="2">
    <location>
        <begin position="969"/>
        <end position="989"/>
    </location>
</feature>
<reference evidence="3 4" key="1">
    <citation type="submission" date="2017-04" db="EMBL/GenBank/DDBJ databases">
        <title>Genome Sequence of the Model Brown-Rot Fungus Postia placenta SB12.</title>
        <authorList>
            <consortium name="DOE Joint Genome Institute"/>
            <person name="Gaskell J."/>
            <person name="Kersten P."/>
            <person name="Larrondo L.F."/>
            <person name="Canessa P."/>
            <person name="Martinez D."/>
            <person name="Hibbett D."/>
            <person name="Schmoll M."/>
            <person name="Kubicek C.P."/>
            <person name="Martinez A.T."/>
            <person name="Yadav J."/>
            <person name="Master E."/>
            <person name="Magnuson J.K."/>
            <person name="James T."/>
            <person name="Yaver D."/>
            <person name="Berka R."/>
            <person name="Labutti K."/>
            <person name="Lipzen A."/>
            <person name="Aerts A."/>
            <person name="Barry K."/>
            <person name="Henrissat B."/>
            <person name="Blanchette R."/>
            <person name="Grigoriev I."/>
            <person name="Cullen D."/>
        </authorList>
    </citation>
    <scope>NUCLEOTIDE SEQUENCE [LARGE SCALE GENOMIC DNA]</scope>
    <source>
        <strain evidence="3 4">MAD-698-R-SB12</strain>
    </source>
</reference>
<feature type="region of interest" description="Disordered" evidence="2">
    <location>
        <begin position="613"/>
        <end position="689"/>
    </location>
</feature>
<keyword evidence="1" id="KW-0175">Coiled coil</keyword>
<evidence type="ECO:0000313" key="3">
    <source>
        <dbReference type="EMBL" id="OSX58995.1"/>
    </source>
</evidence>
<dbReference type="STRING" id="670580.A0A1X6MRH9"/>
<feature type="coiled-coil region" evidence="1">
    <location>
        <begin position="104"/>
        <end position="138"/>
    </location>
</feature>
<feature type="compositionally biased region" description="Polar residues" evidence="2">
    <location>
        <begin position="426"/>
        <end position="437"/>
    </location>
</feature>
<feature type="region of interest" description="Disordered" evidence="2">
    <location>
        <begin position="704"/>
        <end position="729"/>
    </location>
</feature>
<feature type="compositionally biased region" description="Low complexity" evidence="2">
    <location>
        <begin position="656"/>
        <end position="686"/>
    </location>
</feature>
<feature type="compositionally biased region" description="Low complexity" evidence="2">
    <location>
        <begin position="969"/>
        <end position="985"/>
    </location>
</feature>
<dbReference type="EMBL" id="KZ110603">
    <property type="protein sequence ID" value="OSX58995.1"/>
    <property type="molecule type" value="Genomic_DNA"/>
</dbReference>
<feature type="compositionally biased region" description="Pro residues" evidence="2">
    <location>
        <begin position="301"/>
        <end position="311"/>
    </location>
</feature>
<feature type="region of interest" description="Disordered" evidence="2">
    <location>
        <begin position="1051"/>
        <end position="1099"/>
    </location>
</feature>
<feature type="compositionally biased region" description="Low complexity" evidence="2">
    <location>
        <begin position="290"/>
        <end position="300"/>
    </location>
</feature>
<feature type="coiled-coil region" evidence="1">
    <location>
        <begin position="570"/>
        <end position="602"/>
    </location>
</feature>
<evidence type="ECO:0000256" key="1">
    <source>
        <dbReference type="SAM" id="Coils"/>
    </source>
</evidence>
<feature type="region of interest" description="Disordered" evidence="2">
    <location>
        <begin position="880"/>
        <end position="914"/>
    </location>
</feature>